<sequence length="128" mass="14830">MKNLLLRGNAITRRYRYFGFLGISVFFSFQITLSSSNITPDIRDKEIIKKYQAILLDDPSNLNAHFNLGILYYKNAHFDEATREFKKVLEINPNDAEAYYNLGNSYNKKAQYDDAIKAYKKSLVDSPT</sequence>
<organism evidence="4 5">
    <name type="scientific">Candidatus Brocadia carolinensis</name>
    <dbReference type="NCBI Taxonomy" id="1004156"/>
    <lineage>
        <taxon>Bacteria</taxon>
        <taxon>Pseudomonadati</taxon>
        <taxon>Planctomycetota</taxon>
        <taxon>Candidatus Brocadiia</taxon>
        <taxon>Candidatus Brocadiales</taxon>
        <taxon>Candidatus Brocadiaceae</taxon>
        <taxon>Candidatus Brocadia</taxon>
    </lineage>
</organism>
<gene>
    <name evidence="4" type="ORF">AYP45_11760</name>
</gene>
<dbReference type="PROSITE" id="PS50293">
    <property type="entry name" value="TPR_REGION"/>
    <property type="match status" value="2"/>
</dbReference>
<dbReference type="PANTHER" id="PTHR44943">
    <property type="entry name" value="CELLULOSE SYNTHASE OPERON PROTEIN C"/>
    <property type="match status" value="1"/>
</dbReference>
<protein>
    <submittedName>
        <fullName evidence="4">Uncharacterized protein</fullName>
    </submittedName>
</protein>
<proteinExistence type="predicted"/>
<evidence type="ECO:0000313" key="5">
    <source>
        <dbReference type="Proteomes" id="UP000189681"/>
    </source>
</evidence>
<keyword evidence="1" id="KW-0677">Repeat</keyword>
<dbReference type="SUPFAM" id="SSF48452">
    <property type="entry name" value="TPR-like"/>
    <property type="match status" value="1"/>
</dbReference>
<name>A0A1V4AS92_9BACT</name>
<feature type="repeat" description="TPR" evidence="3">
    <location>
        <begin position="96"/>
        <end position="128"/>
    </location>
</feature>
<accession>A0A1V4AS92</accession>
<keyword evidence="2 3" id="KW-0802">TPR repeat</keyword>
<evidence type="ECO:0000256" key="1">
    <source>
        <dbReference type="ARBA" id="ARBA00022737"/>
    </source>
</evidence>
<evidence type="ECO:0000256" key="3">
    <source>
        <dbReference type="PROSITE-ProRule" id="PRU00339"/>
    </source>
</evidence>
<dbReference type="InterPro" id="IPR019734">
    <property type="entry name" value="TPR_rpt"/>
</dbReference>
<feature type="repeat" description="TPR" evidence="3">
    <location>
        <begin position="62"/>
        <end position="95"/>
    </location>
</feature>
<dbReference type="Proteomes" id="UP000189681">
    <property type="component" value="Unassembled WGS sequence"/>
</dbReference>
<dbReference type="Pfam" id="PF13431">
    <property type="entry name" value="TPR_17"/>
    <property type="match status" value="1"/>
</dbReference>
<dbReference type="PROSITE" id="PS50005">
    <property type="entry name" value="TPR"/>
    <property type="match status" value="2"/>
</dbReference>
<dbReference type="Gene3D" id="1.25.40.10">
    <property type="entry name" value="Tetratricopeptide repeat domain"/>
    <property type="match status" value="1"/>
</dbReference>
<dbReference type="AlphaFoldDB" id="A0A1V4AS92"/>
<comment type="caution">
    <text evidence="4">The sequence shown here is derived from an EMBL/GenBank/DDBJ whole genome shotgun (WGS) entry which is preliminary data.</text>
</comment>
<dbReference type="InterPro" id="IPR011990">
    <property type="entry name" value="TPR-like_helical_dom_sf"/>
</dbReference>
<dbReference type="PANTHER" id="PTHR44943:SF8">
    <property type="entry name" value="TPR REPEAT-CONTAINING PROTEIN MJ0263"/>
    <property type="match status" value="1"/>
</dbReference>
<evidence type="ECO:0000313" key="4">
    <source>
        <dbReference type="EMBL" id="OOP55951.1"/>
    </source>
</evidence>
<dbReference type="SMART" id="SM00028">
    <property type="entry name" value="TPR"/>
    <property type="match status" value="2"/>
</dbReference>
<dbReference type="InterPro" id="IPR051685">
    <property type="entry name" value="Ycf3/AcsC/BcsC/TPR_MFPF"/>
</dbReference>
<evidence type="ECO:0000256" key="2">
    <source>
        <dbReference type="ARBA" id="ARBA00022803"/>
    </source>
</evidence>
<dbReference type="STRING" id="1004156.AYP45_11760"/>
<reference evidence="4 5" key="1">
    <citation type="journal article" date="2017" name="Water Res.">
        <title>Discovery and metagenomic analysis of an anammox bacterial enrichment related to Candidatus "Brocadia caroliniensis" in a full-scale glycerol-fed nitritation-denitritation separate centrate treatment process.</title>
        <authorList>
            <person name="Park H."/>
            <person name="Brotto A.C."/>
            <person name="van Loosdrecht M.C."/>
            <person name="Chandran K."/>
        </authorList>
    </citation>
    <scope>NUCLEOTIDE SEQUENCE [LARGE SCALE GENOMIC DNA]</scope>
    <source>
        <strain evidence="4">26THWARD</strain>
    </source>
</reference>
<dbReference type="EMBL" id="AYTS01000107">
    <property type="protein sequence ID" value="OOP55951.1"/>
    <property type="molecule type" value="Genomic_DNA"/>
</dbReference>